<dbReference type="Proteomes" id="UP001596523">
    <property type="component" value="Unassembled WGS sequence"/>
</dbReference>
<proteinExistence type="predicted"/>
<keyword evidence="3" id="KW-1185">Reference proteome</keyword>
<keyword evidence="1" id="KW-1133">Transmembrane helix</keyword>
<evidence type="ECO:0000256" key="1">
    <source>
        <dbReference type="SAM" id="Phobius"/>
    </source>
</evidence>
<evidence type="ECO:0000313" key="2">
    <source>
        <dbReference type="EMBL" id="MFC7309165.1"/>
    </source>
</evidence>
<sequence length="229" mass="23755">MDISGTQPRMLRAALFTAVVVTLSAASHVLLSRVPLPLTTVAAVGAGVFALAYLLAGRERGYWRIASLLIPLELAADTVFTTGQHVCYGQAGGPVAGPLRAFGLDVLCGGEAVGTSFARAAGAGERPAAELLASADPAAAWLLLAAHVGVGLLAAAWLRRGESALAQLLRAAGKLAFRPLLLAVAVVTVHLEPVRRTPRPAHQIRTTRAWLFAHSVSRRGPPCPGPVFA</sequence>
<evidence type="ECO:0000313" key="3">
    <source>
        <dbReference type="Proteomes" id="UP001596523"/>
    </source>
</evidence>
<reference evidence="3" key="1">
    <citation type="journal article" date="2019" name="Int. J. Syst. Evol. Microbiol.">
        <title>The Global Catalogue of Microorganisms (GCM) 10K type strain sequencing project: providing services to taxonomists for standard genome sequencing and annotation.</title>
        <authorList>
            <consortium name="The Broad Institute Genomics Platform"/>
            <consortium name="The Broad Institute Genome Sequencing Center for Infectious Disease"/>
            <person name="Wu L."/>
            <person name="Ma J."/>
        </authorList>
    </citation>
    <scope>NUCLEOTIDE SEQUENCE [LARGE SCALE GENOMIC DNA]</scope>
    <source>
        <strain evidence="3">SYNS20</strain>
    </source>
</reference>
<gene>
    <name evidence="2" type="ORF">ACFQVC_33780</name>
</gene>
<organism evidence="2 3">
    <name type="scientific">Streptomyces monticola</name>
    <dbReference type="NCBI Taxonomy" id="2666263"/>
    <lineage>
        <taxon>Bacteria</taxon>
        <taxon>Bacillati</taxon>
        <taxon>Actinomycetota</taxon>
        <taxon>Actinomycetes</taxon>
        <taxon>Kitasatosporales</taxon>
        <taxon>Streptomycetaceae</taxon>
        <taxon>Streptomyces</taxon>
    </lineage>
</organism>
<name>A0ABW2JSK8_9ACTN</name>
<dbReference type="EMBL" id="JBHTCF010000019">
    <property type="protein sequence ID" value="MFC7309165.1"/>
    <property type="molecule type" value="Genomic_DNA"/>
</dbReference>
<keyword evidence="1" id="KW-0472">Membrane</keyword>
<evidence type="ECO:0008006" key="4">
    <source>
        <dbReference type="Google" id="ProtNLM"/>
    </source>
</evidence>
<comment type="caution">
    <text evidence="2">The sequence shown here is derived from an EMBL/GenBank/DDBJ whole genome shotgun (WGS) entry which is preliminary data.</text>
</comment>
<protein>
    <recommendedName>
        <fullName evidence="4">Integral membrane protein</fullName>
    </recommendedName>
</protein>
<dbReference type="RefSeq" id="WP_381837829.1">
    <property type="nucleotide sequence ID" value="NZ_JBHTCF010000019.1"/>
</dbReference>
<accession>A0ABW2JSK8</accession>
<feature type="transmembrane region" description="Helical" evidence="1">
    <location>
        <begin position="36"/>
        <end position="56"/>
    </location>
</feature>
<keyword evidence="1" id="KW-0812">Transmembrane</keyword>